<reference evidence="5" key="1">
    <citation type="submission" date="2016-06" db="EMBL/GenBank/DDBJ databases">
        <authorList>
            <person name="Rodrigo-Torres L."/>
            <person name="Arahal R.D."/>
            <person name="Lucena T."/>
        </authorList>
    </citation>
    <scope>NUCLEOTIDE SEQUENCE [LARGE SCALE GENOMIC DNA]</scope>
    <source>
        <strain evidence="5">CECT8203</strain>
    </source>
</reference>
<keyword evidence="1" id="KW-0175">Coiled coil</keyword>
<keyword evidence="5" id="KW-1185">Reference proteome</keyword>
<dbReference type="AlphaFoldDB" id="A0A240EII7"/>
<evidence type="ECO:0000259" key="3">
    <source>
        <dbReference type="Pfam" id="PF13488"/>
    </source>
</evidence>
<feature type="domain" description="Glycine zipper" evidence="3">
    <location>
        <begin position="40"/>
        <end position="80"/>
    </location>
</feature>
<dbReference type="Pfam" id="PF13488">
    <property type="entry name" value="Gly-zipper_Omp"/>
    <property type="match status" value="1"/>
</dbReference>
<organism evidence="4 5">
    <name type="scientific">Vibrio thalassae</name>
    <dbReference type="NCBI Taxonomy" id="1243014"/>
    <lineage>
        <taxon>Bacteria</taxon>
        <taxon>Pseudomonadati</taxon>
        <taxon>Pseudomonadota</taxon>
        <taxon>Gammaproteobacteria</taxon>
        <taxon>Vibrionales</taxon>
        <taxon>Vibrionaceae</taxon>
        <taxon>Vibrio</taxon>
    </lineage>
</organism>
<protein>
    <recommendedName>
        <fullName evidence="3">Glycine zipper domain-containing protein</fullName>
    </recommendedName>
</protein>
<proteinExistence type="predicted"/>
<sequence length="140" mass="14648">MTLTTSHLKSIVTISTLTLLAGCSSPAFDAENENSARNRGAAGGALLGATLGVLTGEPELAVKGAVAGGVTGGVAGSMKDLEDSRETKRTEILADGIKQDHRSEAEMRADELEAQIRIKELEQKLADMEAQQDEHLSDAS</sequence>
<dbReference type="Proteomes" id="UP000219336">
    <property type="component" value="Unassembled WGS sequence"/>
</dbReference>
<evidence type="ECO:0000256" key="2">
    <source>
        <dbReference type="SAM" id="SignalP"/>
    </source>
</evidence>
<evidence type="ECO:0000256" key="1">
    <source>
        <dbReference type="SAM" id="Coils"/>
    </source>
</evidence>
<dbReference type="OrthoDB" id="5903529at2"/>
<gene>
    <name evidence="4" type="ORF">VTH8203_02125</name>
</gene>
<feature type="coiled-coil region" evidence="1">
    <location>
        <begin position="102"/>
        <end position="138"/>
    </location>
</feature>
<feature type="signal peptide" evidence="2">
    <location>
        <begin position="1"/>
        <end position="29"/>
    </location>
</feature>
<accession>A0A240EII7</accession>
<dbReference type="InterPro" id="IPR039567">
    <property type="entry name" value="Gly-zipper"/>
</dbReference>
<evidence type="ECO:0000313" key="5">
    <source>
        <dbReference type="Proteomes" id="UP000219336"/>
    </source>
</evidence>
<feature type="chain" id="PRO_5012399222" description="Glycine zipper domain-containing protein" evidence="2">
    <location>
        <begin position="30"/>
        <end position="140"/>
    </location>
</feature>
<dbReference type="EMBL" id="OANU01000028">
    <property type="protein sequence ID" value="SNX48507.1"/>
    <property type="molecule type" value="Genomic_DNA"/>
</dbReference>
<keyword evidence="2" id="KW-0732">Signal</keyword>
<dbReference type="RefSeq" id="WP_096993670.1">
    <property type="nucleotide sequence ID" value="NZ_JBHSII010000004.1"/>
</dbReference>
<evidence type="ECO:0000313" key="4">
    <source>
        <dbReference type="EMBL" id="SNX48507.1"/>
    </source>
</evidence>
<name>A0A240EII7_9VIBR</name>